<dbReference type="InterPro" id="IPR033714">
    <property type="entry name" value="tRNA_bind_bactPheRS"/>
</dbReference>
<gene>
    <name evidence="15 20" type="primary">pheT</name>
    <name evidence="20" type="ORF">Lsan_0471</name>
</gene>
<evidence type="ECO:0000313" key="20">
    <source>
        <dbReference type="EMBL" id="KTD66526.1"/>
    </source>
</evidence>
<dbReference type="NCBIfam" id="TIGR00472">
    <property type="entry name" value="pheT_bact"/>
    <property type="match status" value="1"/>
</dbReference>
<evidence type="ECO:0000256" key="4">
    <source>
        <dbReference type="ARBA" id="ARBA00022490"/>
    </source>
</evidence>
<feature type="binding site" evidence="15">
    <location>
        <position position="461"/>
    </location>
    <ligand>
        <name>Mg(2+)</name>
        <dbReference type="ChEBI" id="CHEBI:18420"/>
        <note>shared with alpha subunit</note>
    </ligand>
</feature>
<dbReference type="Gene3D" id="2.40.50.140">
    <property type="entry name" value="Nucleic acid-binding proteins"/>
    <property type="match status" value="1"/>
</dbReference>
<dbReference type="Proteomes" id="UP000054703">
    <property type="component" value="Unassembled WGS sequence"/>
</dbReference>
<feature type="domain" description="B5" evidence="19">
    <location>
        <begin position="401"/>
        <end position="477"/>
    </location>
</feature>
<evidence type="ECO:0000256" key="2">
    <source>
        <dbReference type="ARBA" id="ARBA00008653"/>
    </source>
</evidence>
<dbReference type="InterPro" id="IPR020825">
    <property type="entry name" value="Phe-tRNA_synthase-like_B3/B4"/>
</dbReference>
<dbReference type="SMART" id="SM00873">
    <property type="entry name" value="B3_4"/>
    <property type="match status" value="1"/>
</dbReference>
<dbReference type="InterPro" id="IPR005121">
    <property type="entry name" value="Fdx_antiC-bd"/>
</dbReference>
<dbReference type="SUPFAM" id="SSF46955">
    <property type="entry name" value="Putative DNA-binding domain"/>
    <property type="match status" value="1"/>
</dbReference>
<dbReference type="GO" id="GO:0000049">
    <property type="term" value="F:tRNA binding"/>
    <property type="evidence" value="ECO:0007669"/>
    <property type="project" value="UniProtKB-UniRule"/>
</dbReference>
<sequence>MKLSKLWLREWVNFSLSEQELASQLTMAGLEVDAVSPVAGEFSHVIVAEVLSTKPHPNADKLTLCEVNANTEKPLQIVCGASNVRAGLKVALAMVGARLPGGFNIKESKLRGELSQGMLCSVSELGMAEQSDGIMELESDAPVGMDLREYLTLDDHILDIDLTPNRADCFSVLGIAREVAVLNKLPLLEKEIAAVTPSIDDVFPIQLNNPEACSRYCGRVIRKINTQANTPLWMSERLRRSGIRAVHPVVDVMNYVMLELGQPMHAFDLGAINGEINIRYSNQQEQLELLDGQKLTLNETVLVIADQEKPLAMAGIMGGEASSVQVHTTDVFLESAFFNPIVIAGVARKFGLFSDSSQRFERGVDPSLQIKALERATALILEVAGGEAGPIIETANQKYLPSTVHFSFDTEKVKKLTGLNISLKEIKRFLEGLGISITREQNHFLEVNIPSHRFDIQRDEDLVEEIIRLYGYDNLHAEPTYTLVQAGKTCSNEEIATIVAHWFANKGYHETISYSFVDPELQHELYPHKEFMQLLNPISSELSQMRAGMWPGLIASLIYNVHRQQNEVKFFEIGVVFDVHQGQLKERPCIAGLLMGEQGSVNWSETTRLYDFFDLKGDLQSLFASLKLKQVEFIATTHEALHPGQSAQININNVSSGWIGTLHPRLADALDLNHDVLLFEINLEALIGHESPRYKPISKYPQIRRDLSFLVDNDIEVMQIESAVRTTVKENWLKSFDVFDVYTGEGVPLGKKSLAISITIQDESRTLVDTEINSLIDAIINTLENKFSIILRE</sequence>
<evidence type="ECO:0000256" key="6">
    <source>
        <dbReference type="ARBA" id="ARBA00022598"/>
    </source>
</evidence>
<evidence type="ECO:0000256" key="15">
    <source>
        <dbReference type="HAMAP-Rule" id="MF_00283"/>
    </source>
</evidence>
<evidence type="ECO:0000313" key="21">
    <source>
        <dbReference type="Proteomes" id="UP000054703"/>
    </source>
</evidence>
<evidence type="ECO:0000256" key="16">
    <source>
        <dbReference type="PROSITE-ProRule" id="PRU00209"/>
    </source>
</evidence>
<dbReference type="SMART" id="SM00874">
    <property type="entry name" value="B5"/>
    <property type="match status" value="1"/>
</dbReference>
<dbReference type="FunFam" id="3.50.40.10:FF:000001">
    <property type="entry name" value="Phenylalanine--tRNA ligase beta subunit"/>
    <property type="match status" value="1"/>
</dbReference>
<organism evidence="20 21">
    <name type="scientific">Legionella santicrucis</name>
    <dbReference type="NCBI Taxonomy" id="45074"/>
    <lineage>
        <taxon>Bacteria</taxon>
        <taxon>Pseudomonadati</taxon>
        <taxon>Pseudomonadota</taxon>
        <taxon>Gammaproteobacteria</taxon>
        <taxon>Legionellales</taxon>
        <taxon>Legionellaceae</taxon>
        <taxon>Legionella</taxon>
    </lineage>
</organism>
<dbReference type="InterPro" id="IPR005146">
    <property type="entry name" value="B3/B4_tRNA-bd"/>
</dbReference>
<feature type="domain" description="FDX-ACB" evidence="18">
    <location>
        <begin position="698"/>
        <end position="792"/>
    </location>
</feature>
<dbReference type="Pfam" id="PF03483">
    <property type="entry name" value="B3_4"/>
    <property type="match status" value="1"/>
</dbReference>
<evidence type="ECO:0000259" key="19">
    <source>
        <dbReference type="PROSITE" id="PS51483"/>
    </source>
</evidence>
<evidence type="ECO:0000256" key="13">
    <source>
        <dbReference type="ARBA" id="ARBA00023146"/>
    </source>
</evidence>
<evidence type="ECO:0000256" key="14">
    <source>
        <dbReference type="ARBA" id="ARBA00049255"/>
    </source>
</evidence>
<dbReference type="Pfam" id="PF01588">
    <property type="entry name" value="tRNA_bind"/>
    <property type="match status" value="1"/>
</dbReference>
<keyword evidence="6 15" id="KW-0436">Ligase</keyword>
<comment type="catalytic activity">
    <reaction evidence="14 15">
        <text>tRNA(Phe) + L-phenylalanine + ATP = L-phenylalanyl-tRNA(Phe) + AMP + diphosphate + H(+)</text>
        <dbReference type="Rhea" id="RHEA:19413"/>
        <dbReference type="Rhea" id="RHEA-COMP:9668"/>
        <dbReference type="Rhea" id="RHEA-COMP:9699"/>
        <dbReference type="ChEBI" id="CHEBI:15378"/>
        <dbReference type="ChEBI" id="CHEBI:30616"/>
        <dbReference type="ChEBI" id="CHEBI:33019"/>
        <dbReference type="ChEBI" id="CHEBI:58095"/>
        <dbReference type="ChEBI" id="CHEBI:78442"/>
        <dbReference type="ChEBI" id="CHEBI:78531"/>
        <dbReference type="ChEBI" id="CHEBI:456215"/>
        <dbReference type="EC" id="6.1.1.20"/>
    </reaction>
</comment>
<dbReference type="InterPro" id="IPR009061">
    <property type="entry name" value="DNA-bd_dom_put_sf"/>
</dbReference>
<dbReference type="FunFam" id="3.30.930.10:FF:000022">
    <property type="entry name" value="Phenylalanine--tRNA ligase beta subunit"/>
    <property type="match status" value="1"/>
</dbReference>
<evidence type="ECO:0000259" key="18">
    <source>
        <dbReference type="PROSITE" id="PS51447"/>
    </source>
</evidence>
<keyword evidence="7 15" id="KW-0479">Metal-binding</keyword>
<dbReference type="PANTHER" id="PTHR10947:SF0">
    <property type="entry name" value="PHENYLALANINE--TRNA LIGASE BETA SUBUNIT"/>
    <property type="match status" value="1"/>
</dbReference>
<feature type="domain" description="TRNA-binding" evidence="17">
    <location>
        <begin position="39"/>
        <end position="148"/>
    </location>
</feature>
<keyword evidence="21" id="KW-1185">Reference proteome</keyword>
<dbReference type="HAMAP" id="MF_00283">
    <property type="entry name" value="Phe_tRNA_synth_beta1"/>
    <property type="match status" value="1"/>
</dbReference>
<evidence type="ECO:0000256" key="7">
    <source>
        <dbReference type="ARBA" id="ARBA00022723"/>
    </source>
</evidence>
<dbReference type="EMBL" id="LNYU01000009">
    <property type="protein sequence ID" value="KTD66526.1"/>
    <property type="molecule type" value="Genomic_DNA"/>
</dbReference>
<evidence type="ECO:0000256" key="11">
    <source>
        <dbReference type="ARBA" id="ARBA00022884"/>
    </source>
</evidence>
<dbReference type="CDD" id="cd00769">
    <property type="entry name" value="PheRS_beta_core"/>
    <property type="match status" value="1"/>
</dbReference>
<dbReference type="OrthoDB" id="9805455at2"/>
<dbReference type="PANTHER" id="PTHR10947">
    <property type="entry name" value="PHENYLALANYL-TRNA SYNTHETASE BETA CHAIN AND LEUCINE-RICH REPEAT-CONTAINING PROTEIN 47"/>
    <property type="match status" value="1"/>
</dbReference>
<keyword evidence="4 15" id="KW-0963">Cytoplasm</keyword>
<dbReference type="PATRIC" id="fig|45074.5.peg.498"/>
<dbReference type="Pfam" id="PF17759">
    <property type="entry name" value="tRNA_synthFbeta"/>
    <property type="match status" value="1"/>
</dbReference>
<comment type="subunit">
    <text evidence="3 15">Tetramer of two alpha and two beta subunits.</text>
</comment>
<keyword evidence="9 15" id="KW-0067">ATP-binding</keyword>
<name>A0A0W0ZCJ4_9GAMM</name>
<dbReference type="Pfam" id="PF03147">
    <property type="entry name" value="FDX-ACB"/>
    <property type="match status" value="1"/>
</dbReference>
<dbReference type="GO" id="GO:0009328">
    <property type="term" value="C:phenylalanine-tRNA ligase complex"/>
    <property type="evidence" value="ECO:0007669"/>
    <property type="project" value="TreeGrafter"/>
</dbReference>
<dbReference type="GO" id="GO:0005524">
    <property type="term" value="F:ATP binding"/>
    <property type="evidence" value="ECO:0007669"/>
    <property type="project" value="UniProtKB-UniRule"/>
</dbReference>
<dbReference type="NCBIfam" id="NF045760">
    <property type="entry name" value="YtpR"/>
    <property type="match status" value="1"/>
</dbReference>
<keyword evidence="10 15" id="KW-0460">Magnesium</keyword>
<keyword evidence="13 15" id="KW-0030">Aminoacyl-tRNA synthetase</keyword>
<feature type="binding site" evidence="15">
    <location>
        <position position="464"/>
    </location>
    <ligand>
        <name>Mg(2+)</name>
        <dbReference type="ChEBI" id="CHEBI:18420"/>
        <note>shared with alpha subunit</note>
    </ligand>
</feature>
<dbReference type="PROSITE" id="PS51447">
    <property type="entry name" value="FDX_ACB"/>
    <property type="match status" value="1"/>
</dbReference>
<comment type="similarity">
    <text evidence="2 15">Belongs to the phenylalanyl-tRNA synthetase beta subunit family. Type 1 subfamily.</text>
</comment>
<dbReference type="SUPFAM" id="SSF50249">
    <property type="entry name" value="Nucleic acid-binding proteins"/>
    <property type="match status" value="1"/>
</dbReference>
<evidence type="ECO:0000256" key="8">
    <source>
        <dbReference type="ARBA" id="ARBA00022741"/>
    </source>
</evidence>
<evidence type="ECO:0000256" key="1">
    <source>
        <dbReference type="ARBA" id="ARBA00004496"/>
    </source>
</evidence>
<dbReference type="RefSeq" id="WP_058512937.1">
    <property type="nucleotide sequence ID" value="NZ_CAAAIH010000004.1"/>
</dbReference>
<evidence type="ECO:0000256" key="5">
    <source>
        <dbReference type="ARBA" id="ARBA00022555"/>
    </source>
</evidence>
<dbReference type="EC" id="6.1.1.20" evidence="15"/>
<dbReference type="InterPro" id="IPR012340">
    <property type="entry name" value="NA-bd_OB-fold"/>
</dbReference>
<protein>
    <recommendedName>
        <fullName evidence="15">Phenylalanine--tRNA ligase beta subunit</fullName>
        <ecNumber evidence="15">6.1.1.20</ecNumber>
    </recommendedName>
    <alternativeName>
        <fullName evidence="15">Phenylalanyl-tRNA synthetase beta subunit</fullName>
        <shortName evidence="15">PheRS</shortName>
    </alternativeName>
</protein>
<dbReference type="SUPFAM" id="SSF54991">
    <property type="entry name" value="Anticodon-binding domain of PheRS"/>
    <property type="match status" value="1"/>
</dbReference>
<dbReference type="SUPFAM" id="SSF55681">
    <property type="entry name" value="Class II aaRS and biotin synthetases"/>
    <property type="match status" value="1"/>
</dbReference>
<evidence type="ECO:0000256" key="10">
    <source>
        <dbReference type="ARBA" id="ARBA00022842"/>
    </source>
</evidence>
<dbReference type="PROSITE" id="PS51483">
    <property type="entry name" value="B5"/>
    <property type="match status" value="1"/>
</dbReference>
<proteinExistence type="inferred from homology"/>
<dbReference type="InterPro" id="IPR002547">
    <property type="entry name" value="tRNA-bd_dom"/>
</dbReference>
<keyword evidence="12 15" id="KW-0648">Protein biosynthesis</keyword>
<dbReference type="SUPFAM" id="SSF56037">
    <property type="entry name" value="PheT/TilS domain"/>
    <property type="match status" value="1"/>
</dbReference>
<dbReference type="PROSITE" id="PS50886">
    <property type="entry name" value="TRBD"/>
    <property type="match status" value="1"/>
</dbReference>
<dbReference type="Gene3D" id="3.50.40.10">
    <property type="entry name" value="Phenylalanyl-trna Synthetase, Chain B, domain 3"/>
    <property type="match status" value="1"/>
</dbReference>
<dbReference type="Gene3D" id="3.30.56.10">
    <property type="match status" value="2"/>
</dbReference>
<feature type="binding site" evidence="15">
    <location>
        <position position="465"/>
    </location>
    <ligand>
        <name>Mg(2+)</name>
        <dbReference type="ChEBI" id="CHEBI:18420"/>
        <note>shared with alpha subunit</note>
    </ligand>
</feature>
<dbReference type="GO" id="GO:0006432">
    <property type="term" value="P:phenylalanyl-tRNA aminoacylation"/>
    <property type="evidence" value="ECO:0007669"/>
    <property type="project" value="UniProtKB-UniRule"/>
</dbReference>
<evidence type="ECO:0000259" key="17">
    <source>
        <dbReference type="PROSITE" id="PS50886"/>
    </source>
</evidence>
<dbReference type="InterPro" id="IPR041616">
    <property type="entry name" value="PheRS_beta_core"/>
</dbReference>
<dbReference type="InterPro" id="IPR045864">
    <property type="entry name" value="aa-tRNA-synth_II/BPL/LPL"/>
</dbReference>
<keyword evidence="5 16" id="KW-0820">tRNA-binding</keyword>
<evidence type="ECO:0000256" key="3">
    <source>
        <dbReference type="ARBA" id="ARBA00011209"/>
    </source>
</evidence>
<dbReference type="InterPro" id="IPR045060">
    <property type="entry name" value="Phe-tRNA-ligase_IIc_bsu"/>
</dbReference>
<dbReference type="Gene3D" id="3.30.70.380">
    <property type="entry name" value="Ferrodoxin-fold anticodon-binding domain"/>
    <property type="match status" value="1"/>
</dbReference>
<dbReference type="FunFam" id="3.30.70.380:FF:000001">
    <property type="entry name" value="Phenylalanine--tRNA ligase beta subunit"/>
    <property type="match status" value="1"/>
</dbReference>
<dbReference type="FunFam" id="2.40.50.140:FF:000045">
    <property type="entry name" value="Phenylalanine--tRNA ligase beta subunit"/>
    <property type="match status" value="1"/>
</dbReference>
<comment type="subcellular location">
    <subcellularLocation>
        <location evidence="1 15">Cytoplasm</location>
    </subcellularLocation>
</comment>
<dbReference type="InterPro" id="IPR036690">
    <property type="entry name" value="Fdx_antiC-bd_sf"/>
</dbReference>
<comment type="cofactor">
    <cofactor evidence="15">
        <name>Mg(2+)</name>
        <dbReference type="ChEBI" id="CHEBI:18420"/>
    </cofactor>
    <text evidence="15">Binds 2 magnesium ions per tetramer.</text>
</comment>
<evidence type="ECO:0000256" key="12">
    <source>
        <dbReference type="ARBA" id="ARBA00022917"/>
    </source>
</evidence>
<dbReference type="AlphaFoldDB" id="A0A0W0ZCJ4"/>
<keyword evidence="8 15" id="KW-0547">Nucleotide-binding</keyword>
<keyword evidence="11 16" id="KW-0694">RNA-binding</keyword>
<dbReference type="SMART" id="SM00896">
    <property type="entry name" value="FDX-ACB"/>
    <property type="match status" value="1"/>
</dbReference>
<feature type="binding site" evidence="15">
    <location>
        <position position="455"/>
    </location>
    <ligand>
        <name>Mg(2+)</name>
        <dbReference type="ChEBI" id="CHEBI:18420"/>
        <note>shared with alpha subunit</note>
    </ligand>
</feature>
<dbReference type="GO" id="GO:0000287">
    <property type="term" value="F:magnesium ion binding"/>
    <property type="evidence" value="ECO:0007669"/>
    <property type="project" value="UniProtKB-UniRule"/>
</dbReference>
<comment type="caution">
    <text evidence="20">The sequence shown here is derived from an EMBL/GenBank/DDBJ whole genome shotgun (WGS) entry which is preliminary data.</text>
</comment>
<dbReference type="GO" id="GO:0004826">
    <property type="term" value="F:phenylalanine-tRNA ligase activity"/>
    <property type="evidence" value="ECO:0007669"/>
    <property type="project" value="UniProtKB-UniRule"/>
</dbReference>
<dbReference type="CDD" id="cd02796">
    <property type="entry name" value="tRNA_bind_bactPheRS"/>
    <property type="match status" value="1"/>
</dbReference>
<dbReference type="InterPro" id="IPR004532">
    <property type="entry name" value="Phe-tRNA-ligase_IIc_bsu_bact"/>
</dbReference>
<reference evidence="20 21" key="1">
    <citation type="submission" date="2015-11" db="EMBL/GenBank/DDBJ databases">
        <title>Genomic analysis of 38 Legionella species identifies large and diverse effector repertoires.</title>
        <authorList>
            <person name="Burstein D."/>
            <person name="Amaro F."/>
            <person name="Zusman T."/>
            <person name="Lifshitz Z."/>
            <person name="Cohen O."/>
            <person name="Gilbert J.A."/>
            <person name="Pupko T."/>
            <person name="Shuman H.A."/>
            <person name="Segal G."/>
        </authorList>
    </citation>
    <scope>NUCLEOTIDE SEQUENCE [LARGE SCALE GENOMIC DNA]</scope>
    <source>
        <strain evidence="20 21">SC-63-C7</strain>
    </source>
</reference>
<dbReference type="STRING" id="45074.Lsan_0471"/>
<evidence type="ECO:0000256" key="9">
    <source>
        <dbReference type="ARBA" id="ARBA00022840"/>
    </source>
</evidence>
<dbReference type="Gene3D" id="3.30.930.10">
    <property type="entry name" value="Bira Bifunctional Protein, Domain 2"/>
    <property type="match status" value="1"/>
</dbReference>
<dbReference type="Pfam" id="PF03484">
    <property type="entry name" value="B5"/>
    <property type="match status" value="1"/>
</dbReference>
<dbReference type="InterPro" id="IPR005147">
    <property type="entry name" value="tRNA_synthase_B5-dom"/>
</dbReference>
<accession>A0A0W0ZCJ4</accession>